<proteinExistence type="predicted"/>
<gene>
    <name evidence="1" type="ORF">X929_01240</name>
</gene>
<dbReference type="Proteomes" id="UP000236434">
    <property type="component" value="Unassembled WGS sequence"/>
</dbReference>
<evidence type="ECO:0000313" key="1">
    <source>
        <dbReference type="EMBL" id="PNR98120.1"/>
    </source>
</evidence>
<dbReference type="EMBL" id="AZRL01000003">
    <property type="protein sequence ID" value="PNR98120.1"/>
    <property type="molecule type" value="Genomic_DNA"/>
</dbReference>
<dbReference type="AlphaFoldDB" id="A0A2K1P5Q8"/>
<protein>
    <submittedName>
        <fullName evidence="1">Uncharacterized protein</fullName>
    </submittedName>
</protein>
<evidence type="ECO:0000313" key="2">
    <source>
        <dbReference type="Proteomes" id="UP000236434"/>
    </source>
</evidence>
<organism evidence="1 2">
    <name type="scientific">Petrotoga olearia DSM 13574</name>
    <dbReference type="NCBI Taxonomy" id="1122955"/>
    <lineage>
        <taxon>Bacteria</taxon>
        <taxon>Thermotogati</taxon>
        <taxon>Thermotogota</taxon>
        <taxon>Thermotogae</taxon>
        <taxon>Petrotogales</taxon>
        <taxon>Petrotogaceae</taxon>
        <taxon>Petrotoga</taxon>
    </lineage>
</organism>
<comment type="caution">
    <text evidence="1">The sequence shown here is derived from an EMBL/GenBank/DDBJ whole genome shotgun (WGS) entry which is preliminary data.</text>
</comment>
<accession>A0A2K1P5Q8</accession>
<reference evidence="1 2" key="1">
    <citation type="submission" date="2013-12" db="EMBL/GenBank/DDBJ databases">
        <title>Comparative genomics of Petrotoga isolates.</title>
        <authorList>
            <person name="Nesbo C.L."/>
            <person name="Charchuk R."/>
            <person name="Chow K."/>
        </authorList>
    </citation>
    <scope>NUCLEOTIDE SEQUENCE [LARGE SCALE GENOMIC DNA]</scope>
    <source>
        <strain evidence="1 2">DSM 13574</strain>
    </source>
</reference>
<sequence length="52" mass="6124">MRMCKHIERVRDKNERAANRFKMRQSLVISGFERGEPLFPISYIGTRTARGI</sequence>
<name>A0A2K1P5Q8_9BACT</name>